<dbReference type="PANTHER" id="PTHR30329:SF21">
    <property type="entry name" value="LIPOPROTEIN YIAD-RELATED"/>
    <property type="match status" value="1"/>
</dbReference>
<dbReference type="InterPro" id="IPR036737">
    <property type="entry name" value="OmpA-like_sf"/>
</dbReference>
<dbReference type="SUPFAM" id="SSF103088">
    <property type="entry name" value="OmpA-like"/>
    <property type="match status" value="1"/>
</dbReference>
<dbReference type="PROSITE" id="PS51123">
    <property type="entry name" value="OMPA_2"/>
    <property type="match status" value="1"/>
</dbReference>
<proteinExistence type="predicted"/>
<dbReference type="Pfam" id="PF00691">
    <property type="entry name" value="OmpA"/>
    <property type="match status" value="1"/>
</dbReference>
<dbReference type="InterPro" id="IPR006665">
    <property type="entry name" value="OmpA-like"/>
</dbReference>
<dbReference type="GO" id="GO:0009279">
    <property type="term" value="C:cell outer membrane"/>
    <property type="evidence" value="ECO:0007669"/>
    <property type="project" value="UniProtKB-SubCell"/>
</dbReference>
<sequence length="175" mass="18684">MRAKISIFILAAALAASSSSLADPVQSSEDIIKFFAKTSDLGASRGICVGAQDQCESKTEAPAASGLDMLINFNLNSAELLPEARAKLGEFAKALKDNRLKTHNFVVEGYTDASGAPAYNDRLSERRAQSVTAFLLSSGIEPARVKAVGLGATNPRVPDPYDPVNRRVEMRLSVQ</sequence>
<dbReference type="Gene3D" id="3.30.1330.60">
    <property type="entry name" value="OmpA-like domain"/>
    <property type="match status" value="1"/>
</dbReference>
<evidence type="ECO:0000256" key="2">
    <source>
        <dbReference type="ARBA" id="ARBA00023136"/>
    </source>
</evidence>
<gene>
    <name evidence="7" type="ORF">D3227_34195</name>
</gene>
<dbReference type="OrthoDB" id="9814546at2"/>
<reference evidence="7 8" key="1">
    <citation type="submission" date="2018-09" db="EMBL/GenBank/DDBJ databases">
        <title>Mesorhizobium carmichaelinearum sp. nov. isolated from Carmichaelinea spp. root nodules in New Zealand.</title>
        <authorList>
            <person name="De Meyer S.E."/>
        </authorList>
    </citation>
    <scope>NUCLEOTIDE SEQUENCE [LARGE SCALE GENOMIC DNA]</scope>
    <source>
        <strain evidence="7 8">ICMP19557</strain>
    </source>
</reference>
<keyword evidence="5" id="KW-0732">Signal</keyword>
<dbReference type="AlphaFoldDB" id="A0A3A5JZC8"/>
<dbReference type="InterPro" id="IPR050330">
    <property type="entry name" value="Bact_OuterMem_StrucFunc"/>
</dbReference>
<accession>A0A3A5JZC8</accession>
<feature type="chain" id="PRO_5017446654" evidence="5">
    <location>
        <begin position="23"/>
        <end position="175"/>
    </location>
</feature>
<evidence type="ECO:0000256" key="5">
    <source>
        <dbReference type="SAM" id="SignalP"/>
    </source>
</evidence>
<comment type="subcellular location">
    <subcellularLocation>
        <location evidence="1">Cell outer membrane</location>
    </subcellularLocation>
</comment>
<evidence type="ECO:0000256" key="1">
    <source>
        <dbReference type="ARBA" id="ARBA00004442"/>
    </source>
</evidence>
<keyword evidence="3" id="KW-0998">Cell outer membrane</keyword>
<dbReference type="Proteomes" id="UP000272706">
    <property type="component" value="Unassembled WGS sequence"/>
</dbReference>
<comment type="caution">
    <text evidence="7">The sequence shown here is derived from an EMBL/GenBank/DDBJ whole genome shotgun (WGS) entry which is preliminary data.</text>
</comment>
<evidence type="ECO:0000256" key="3">
    <source>
        <dbReference type="ARBA" id="ARBA00023237"/>
    </source>
</evidence>
<name>A0A3A5JZC8_9HYPH</name>
<dbReference type="PRINTS" id="PR01021">
    <property type="entry name" value="OMPADOMAIN"/>
</dbReference>
<feature type="domain" description="OmpA-like" evidence="6">
    <location>
        <begin position="60"/>
        <end position="175"/>
    </location>
</feature>
<feature type="signal peptide" evidence="5">
    <location>
        <begin position="1"/>
        <end position="22"/>
    </location>
</feature>
<organism evidence="7 8">
    <name type="scientific">Mesorhizobium waimense</name>
    <dbReference type="NCBI Taxonomy" id="1300307"/>
    <lineage>
        <taxon>Bacteria</taxon>
        <taxon>Pseudomonadati</taxon>
        <taxon>Pseudomonadota</taxon>
        <taxon>Alphaproteobacteria</taxon>
        <taxon>Hyphomicrobiales</taxon>
        <taxon>Phyllobacteriaceae</taxon>
        <taxon>Mesorhizobium</taxon>
    </lineage>
</organism>
<dbReference type="RefSeq" id="WP_120018577.1">
    <property type="nucleotide sequence ID" value="NZ_QZWZ01000052.1"/>
</dbReference>
<evidence type="ECO:0000259" key="6">
    <source>
        <dbReference type="PROSITE" id="PS51123"/>
    </source>
</evidence>
<keyword evidence="8" id="KW-1185">Reference proteome</keyword>
<keyword evidence="2 4" id="KW-0472">Membrane</keyword>
<evidence type="ECO:0000256" key="4">
    <source>
        <dbReference type="PROSITE-ProRule" id="PRU00473"/>
    </source>
</evidence>
<dbReference type="CDD" id="cd07185">
    <property type="entry name" value="OmpA_C-like"/>
    <property type="match status" value="1"/>
</dbReference>
<evidence type="ECO:0000313" key="7">
    <source>
        <dbReference type="EMBL" id="RJT28378.1"/>
    </source>
</evidence>
<dbReference type="EMBL" id="QZWZ01000052">
    <property type="protein sequence ID" value="RJT28378.1"/>
    <property type="molecule type" value="Genomic_DNA"/>
</dbReference>
<dbReference type="PANTHER" id="PTHR30329">
    <property type="entry name" value="STATOR ELEMENT OF FLAGELLAR MOTOR COMPLEX"/>
    <property type="match status" value="1"/>
</dbReference>
<evidence type="ECO:0000313" key="8">
    <source>
        <dbReference type="Proteomes" id="UP000272706"/>
    </source>
</evidence>
<dbReference type="InterPro" id="IPR006664">
    <property type="entry name" value="OMP_bac"/>
</dbReference>
<protein>
    <submittedName>
        <fullName evidence="7">OmpA family protein</fullName>
    </submittedName>
</protein>